<reference evidence="4" key="2">
    <citation type="submission" date="2015-01" db="EMBL/GenBank/DDBJ databases">
        <title>Evolutionary Origins and Diversification of the Mycorrhizal Mutualists.</title>
        <authorList>
            <consortium name="DOE Joint Genome Institute"/>
            <consortium name="Mycorrhizal Genomics Consortium"/>
            <person name="Kohler A."/>
            <person name="Kuo A."/>
            <person name="Nagy L.G."/>
            <person name="Floudas D."/>
            <person name="Copeland A."/>
            <person name="Barry K.W."/>
            <person name="Cichocki N."/>
            <person name="Veneault-Fourrey C."/>
            <person name="LaButti K."/>
            <person name="Lindquist E.A."/>
            <person name="Lipzen A."/>
            <person name="Lundell T."/>
            <person name="Morin E."/>
            <person name="Murat C."/>
            <person name="Riley R."/>
            <person name="Ohm R."/>
            <person name="Sun H."/>
            <person name="Tunlid A."/>
            <person name="Henrissat B."/>
            <person name="Grigoriev I.V."/>
            <person name="Hibbett D.S."/>
            <person name="Martin F."/>
        </authorList>
    </citation>
    <scope>NUCLEOTIDE SEQUENCE [LARGE SCALE GENOMIC DNA]</scope>
    <source>
        <strain evidence="4">441</strain>
    </source>
</reference>
<dbReference type="Pfam" id="PF23572">
    <property type="entry name" value="GH3_C"/>
    <property type="match status" value="1"/>
</dbReference>
<name>A0A0C9Z1C0_9AGAM</name>
<dbReference type="HOGENOM" id="CLU_032936_0_0_1"/>
<keyword evidence="4" id="KW-1185">Reference proteome</keyword>
<dbReference type="EMBL" id="KN833868">
    <property type="protein sequence ID" value="KIK16037.1"/>
    <property type="molecule type" value="Genomic_DNA"/>
</dbReference>
<dbReference type="InterPro" id="IPR055377">
    <property type="entry name" value="GH3_M"/>
</dbReference>
<dbReference type="Proteomes" id="UP000054018">
    <property type="component" value="Unassembled WGS sequence"/>
</dbReference>
<sequence>MDSLPPTPITSLTPELSEQLRARALDVLSYLVKTNSATTYFRESDALARFRSALRPGDSGVDRLLQQQQGADDVTCSVQELFEVYHCNVGLSVYEDYLPFISRFFDQPCKKSAVENLMAPGLPCFIAHSSGTSGGATKHFPKYRHPDHMSLSTSEAMRKSNPPTSNGGGKSCIMYSLGYRQVVAPLNEDGDVEERIPVCLMTSGVIRVSNNMVVERDAIYSTIKVPNCSSPLAVSFIQNYKSFLFMHALFALVEPKLEIINTLFTTTCRDLCRAVHDQWDDFIRCIETGVIPDLEGIDQVKDNLQRFLQPNPDRAEELRKIGKATETPGWFRQIWPELRVILATASGPFSTVIPEIRHYIGPDVSLETLTIASSEAFLALAYDPRDLNLYKVVGSDDVIEFLPVDEPEESRYLAQTWNVDPGKKYEVILTTRDGFWRYRLGDVVEVVGFDPRDGQPVVRYVERRNVHIRIANEVTTETQLRSVVDATSDPLGGVSEFCVCPDYRESVGRYAFMVELQGNLGANAATAPSTLHASLQNLNENYRRDSLSGKIDVPAVRVLRPGTFGEFREWKIRTSGGAAVGQVKVPVVVWDEGCRVWLEGRVICDV</sequence>
<dbReference type="Pfam" id="PF23571">
    <property type="entry name" value="GH3_M"/>
    <property type="match status" value="1"/>
</dbReference>
<evidence type="ECO:0000313" key="4">
    <source>
        <dbReference type="Proteomes" id="UP000054018"/>
    </source>
</evidence>
<evidence type="ECO:0000313" key="3">
    <source>
        <dbReference type="EMBL" id="KIK16037.1"/>
    </source>
</evidence>
<dbReference type="GO" id="GO:0016881">
    <property type="term" value="F:acid-amino acid ligase activity"/>
    <property type="evidence" value="ECO:0007669"/>
    <property type="project" value="TreeGrafter"/>
</dbReference>
<dbReference type="Pfam" id="PF03321">
    <property type="entry name" value="GH3"/>
    <property type="match status" value="1"/>
</dbReference>
<dbReference type="PANTHER" id="PTHR31901">
    <property type="entry name" value="GH3 DOMAIN-CONTAINING PROTEIN"/>
    <property type="match status" value="1"/>
</dbReference>
<dbReference type="InterPro" id="IPR004993">
    <property type="entry name" value="GH3"/>
</dbReference>
<reference evidence="3 4" key="1">
    <citation type="submission" date="2014-04" db="EMBL/GenBank/DDBJ databases">
        <authorList>
            <consortium name="DOE Joint Genome Institute"/>
            <person name="Kuo A."/>
            <person name="Kohler A."/>
            <person name="Costa M.D."/>
            <person name="Nagy L.G."/>
            <person name="Floudas D."/>
            <person name="Copeland A."/>
            <person name="Barry K.W."/>
            <person name="Cichocki N."/>
            <person name="Veneault-Fourrey C."/>
            <person name="LaButti K."/>
            <person name="Lindquist E.A."/>
            <person name="Lipzen A."/>
            <person name="Lundell T."/>
            <person name="Morin E."/>
            <person name="Murat C."/>
            <person name="Sun H."/>
            <person name="Tunlid A."/>
            <person name="Henrissat B."/>
            <person name="Grigoriev I.V."/>
            <person name="Hibbett D.S."/>
            <person name="Martin F."/>
            <person name="Nordberg H.P."/>
            <person name="Cantor M.N."/>
            <person name="Hua S.X."/>
        </authorList>
    </citation>
    <scope>NUCLEOTIDE SEQUENCE [LARGE SCALE GENOMIC DNA]</scope>
    <source>
        <strain evidence="3 4">441</strain>
    </source>
</reference>
<feature type="domain" description="GH3 middle" evidence="1">
    <location>
        <begin position="399"/>
        <end position="450"/>
    </location>
</feature>
<dbReference type="OrthoDB" id="10004661at2759"/>
<protein>
    <submittedName>
        <fullName evidence="3">Uncharacterized protein</fullName>
    </submittedName>
</protein>
<dbReference type="InterPro" id="IPR055378">
    <property type="entry name" value="GH3_C"/>
</dbReference>
<accession>A0A0C9Z1C0</accession>
<dbReference type="AlphaFoldDB" id="A0A0C9Z1C0"/>
<dbReference type="GO" id="GO:0005737">
    <property type="term" value="C:cytoplasm"/>
    <property type="evidence" value="ECO:0007669"/>
    <property type="project" value="TreeGrafter"/>
</dbReference>
<organism evidence="3 4">
    <name type="scientific">Pisolithus microcarpus 441</name>
    <dbReference type="NCBI Taxonomy" id="765257"/>
    <lineage>
        <taxon>Eukaryota</taxon>
        <taxon>Fungi</taxon>
        <taxon>Dikarya</taxon>
        <taxon>Basidiomycota</taxon>
        <taxon>Agaricomycotina</taxon>
        <taxon>Agaricomycetes</taxon>
        <taxon>Agaricomycetidae</taxon>
        <taxon>Boletales</taxon>
        <taxon>Sclerodermatineae</taxon>
        <taxon>Pisolithaceae</taxon>
        <taxon>Pisolithus</taxon>
    </lineage>
</organism>
<evidence type="ECO:0000259" key="1">
    <source>
        <dbReference type="Pfam" id="PF23571"/>
    </source>
</evidence>
<gene>
    <name evidence="3" type="ORF">PISMIDRAFT_114047</name>
</gene>
<dbReference type="PANTHER" id="PTHR31901:SF9">
    <property type="entry name" value="GH3 DOMAIN-CONTAINING PROTEIN"/>
    <property type="match status" value="1"/>
</dbReference>
<evidence type="ECO:0000259" key="2">
    <source>
        <dbReference type="Pfam" id="PF23572"/>
    </source>
</evidence>
<proteinExistence type="predicted"/>
<feature type="domain" description="GH3 C-terminal" evidence="2">
    <location>
        <begin position="479"/>
        <end position="590"/>
    </location>
</feature>